<comment type="function">
    <text evidence="9">Part of the ABC transporter complex LsrABCD involved in autoinducer 2 (AI-2) import. Probably responsible for the translocation of the substrate across the membrane.</text>
</comment>
<dbReference type="Proteomes" id="UP000051936">
    <property type="component" value="Unassembled WGS sequence"/>
</dbReference>
<dbReference type="OrthoDB" id="7157592at2"/>
<evidence type="ECO:0000256" key="10">
    <source>
        <dbReference type="ARBA" id="ARBA00039381"/>
    </source>
</evidence>
<dbReference type="PANTHER" id="PTHR32196">
    <property type="entry name" value="ABC TRANSPORTER PERMEASE PROTEIN YPHD-RELATED-RELATED"/>
    <property type="match status" value="1"/>
</dbReference>
<protein>
    <recommendedName>
        <fullName evidence="10">Autoinducer 2 import system permease protein LsrD</fullName>
    </recommendedName>
</protein>
<feature type="transmembrane region" description="Helical" evidence="11">
    <location>
        <begin position="21"/>
        <end position="42"/>
    </location>
</feature>
<evidence type="ECO:0000256" key="4">
    <source>
        <dbReference type="ARBA" id="ARBA00022475"/>
    </source>
</evidence>
<keyword evidence="4" id="KW-1003">Cell membrane</keyword>
<dbReference type="InterPro" id="IPR001851">
    <property type="entry name" value="ABC_transp_permease"/>
</dbReference>
<name>A0A0R3CTN0_9BRAD</name>
<proteinExistence type="predicted"/>
<feature type="transmembrane region" description="Helical" evidence="11">
    <location>
        <begin position="258"/>
        <end position="284"/>
    </location>
</feature>
<comment type="caution">
    <text evidence="12">The sequence shown here is derived from an EMBL/GenBank/DDBJ whole genome shotgun (WGS) entry which is preliminary data.</text>
</comment>
<feature type="transmembrane region" description="Helical" evidence="11">
    <location>
        <begin position="62"/>
        <end position="95"/>
    </location>
</feature>
<evidence type="ECO:0000256" key="7">
    <source>
        <dbReference type="ARBA" id="ARBA00022989"/>
    </source>
</evidence>
<evidence type="ECO:0000313" key="12">
    <source>
        <dbReference type="EMBL" id="KRQ00995.1"/>
    </source>
</evidence>
<dbReference type="RefSeq" id="WP_057758603.1">
    <property type="nucleotide sequence ID" value="NZ_LJYG01000112.1"/>
</dbReference>
<dbReference type="GO" id="GO:0022857">
    <property type="term" value="F:transmembrane transporter activity"/>
    <property type="evidence" value="ECO:0007669"/>
    <property type="project" value="InterPro"/>
</dbReference>
<dbReference type="AlphaFoldDB" id="A0A0R3CTN0"/>
<dbReference type="EMBL" id="LJYG01000112">
    <property type="protein sequence ID" value="KRQ00995.1"/>
    <property type="molecule type" value="Genomic_DNA"/>
</dbReference>
<comment type="subunit">
    <text evidence="2">The complex is composed of two ATP-binding proteins (LsrA), two transmembrane proteins (LsrC and LsrD) and a solute-binding protein (LsrB).</text>
</comment>
<evidence type="ECO:0000256" key="3">
    <source>
        <dbReference type="ARBA" id="ARBA00022448"/>
    </source>
</evidence>
<sequence length="330" mass="35120">MSAMSEIPLPQAAKRVMPWWLLRHETMLAVILLIALIGLGSMNSRFLTLDNLLNQGRLTTEVGLIALPMTFIIITGGIDLSVGSIVGLCAILLGYSWKVFGFPLPLAIGFSLFIGGVAGFLNGIVITRVKVPPLIMTIATLALYRGLAEGISQARSVRGYPEWFYFIGQDNLFGVPAQLWLLLIAIVVTAIVLDRTTFGRTLYAIGNNETAARFSGLPVDRVKLIIYTLSGLMAGLSACVLVSRVTTTRSDMGIGYELDVIAAVVLGGTSIFGGIGTIWGTVVGLAMIQLLKNGLALTGVKGDATIVVIGTVLILSTLVASSLQRRREGV</sequence>
<evidence type="ECO:0000256" key="11">
    <source>
        <dbReference type="SAM" id="Phobius"/>
    </source>
</evidence>
<feature type="transmembrane region" description="Helical" evidence="11">
    <location>
        <begin position="224"/>
        <end position="246"/>
    </location>
</feature>
<evidence type="ECO:0000256" key="1">
    <source>
        <dbReference type="ARBA" id="ARBA00004651"/>
    </source>
</evidence>
<feature type="transmembrane region" description="Helical" evidence="11">
    <location>
        <begin position="102"/>
        <end position="125"/>
    </location>
</feature>
<dbReference type="PANTHER" id="PTHR32196:SF71">
    <property type="entry name" value="AUTOINDUCER 2 IMPORT SYSTEM PERMEASE PROTEIN LSRD"/>
    <property type="match status" value="1"/>
</dbReference>
<evidence type="ECO:0000256" key="9">
    <source>
        <dbReference type="ARBA" id="ARBA00025439"/>
    </source>
</evidence>
<organism evidence="12 13">
    <name type="scientific">Bradyrhizobium manausense</name>
    <dbReference type="NCBI Taxonomy" id="989370"/>
    <lineage>
        <taxon>Bacteria</taxon>
        <taxon>Pseudomonadati</taxon>
        <taxon>Pseudomonadota</taxon>
        <taxon>Alphaproteobacteria</taxon>
        <taxon>Hyphomicrobiales</taxon>
        <taxon>Nitrobacteraceae</taxon>
        <taxon>Bradyrhizobium</taxon>
    </lineage>
</organism>
<comment type="subcellular location">
    <subcellularLocation>
        <location evidence="1">Cell membrane</location>
        <topology evidence="1">Multi-pass membrane protein</topology>
    </subcellularLocation>
</comment>
<keyword evidence="8 11" id="KW-0472">Membrane</keyword>
<evidence type="ECO:0000256" key="5">
    <source>
        <dbReference type="ARBA" id="ARBA00022519"/>
    </source>
</evidence>
<evidence type="ECO:0000313" key="13">
    <source>
        <dbReference type="Proteomes" id="UP000051936"/>
    </source>
</evidence>
<reference evidence="12 13" key="1">
    <citation type="submission" date="2015-09" db="EMBL/GenBank/DDBJ databases">
        <title>Draft Genome Sequence of Bradyrhizobium manausense Strain BR 3351T, a Novel Symbiotic Nitrogen-Fixing Alphaproteobacterium Isolated from Brazilian Amazon Rain Forest.</title>
        <authorList>
            <person name="De Araujo J.L."/>
            <person name="Zilli J.E."/>
        </authorList>
    </citation>
    <scope>NUCLEOTIDE SEQUENCE [LARGE SCALE GENOMIC DNA]</scope>
    <source>
        <strain evidence="12 13">BR3351</strain>
    </source>
</reference>
<evidence type="ECO:0000256" key="2">
    <source>
        <dbReference type="ARBA" id="ARBA00011262"/>
    </source>
</evidence>
<keyword evidence="7 11" id="KW-1133">Transmembrane helix</keyword>
<feature type="transmembrane region" description="Helical" evidence="11">
    <location>
        <begin position="304"/>
        <end position="323"/>
    </location>
</feature>
<dbReference type="CDD" id="cd06579">
    <property type="entry name" value="TM_PBP1_transp_AraH_like"/>
    <property type="match status" value="1"/>
</dbReference>
<dbReference type="STRING" id="989370.AOQ71_39070"/>
<feature type="transmembrane region" description="Helical" evidence="11">
    <location>
        <begin position="172"/>
        <end position="193"/>
    </location>
</feature>
<keyword evidence="13" id="KW-1185">Reference proteome</keyword>
<dbReference type="Pfam" id="PF02653">
    <property type="entry name" value="BPD_transp_2"/>
    <property type="match status" value="1"/>
</dbReference>
<keyword evidence="3" id="KW-0813">Transport</keyword>
<keyword evidence="5" id="KW-0997">Cell inner membrane</keyword>
<keyword evidence="6 11" id="KW-0812">Transmembrane</keyword>
<accession>A0A0R3CTN0</accession>
<evidence type="ECO:0000256" key="6">
    <source>
        <dbReference type="ARBA" id="ARBA00022692"/>
    </source>
</evidence>
<dbReference type="GO" id="GO:0005886">
    <property type="term" value="C:plasma membrane"/>
    <property type="evidence" value="ECO:0007669"/>
    <property type="project" value="UniProtKB-SubCell"/>
</dbReference>
<gene>
    <name evidence="12" type="ORF">AOQ71_39070</name>
</gene>
<evidence type="ECO:0000256" key="8">
    <source>
        <dbReference type="ARBA" id="ARBA00023136"/>
    </source>
</evidence>